<evidence type="ECO:0000256" key="12">
    <source>
        <dbReference type="ARBA" id="ARBA00023125"/>
    </source>
</evidence>
<feature type="region of interest" description="Disordered" evidence="16">
    <location>
        <begin position="345"/>
        <end position="395"/>
    </location>
</feature>
<dbReference type="GO" id="GO:0005634">
    <property type="term" value="C:nucleus"/>
    <property type="evidence" value="ECO:0007669"/>
    <property type="project" value="UniProtKB-SubCell"/>
</dbReference>
<evidence type="ECO:0000256" key="6">
    <source>
        <dbReference type="ARBA" id="ARBA00022454"/>
    </source>
</evidence>
<keyword evidence="8" id="KW-0227">DNA damage</keyword>
<dbReference type="GO" id="GO:0005737">
    <property type="term" value="C:cytoplasm"/>
    <property type="evidence" value="ECO:0007669"/>
    <property type="project" value="UniProtKB-SubCell"/>
</dbReference>
<feature type="compositionally biased region" description="Low complexity" evidence="16">
    <location>
        <begin position="380"/>
        <end position="395"/>
    </location>
</feature>
<feature type="compositionally biased region" description="Low complexity" evidence="16">
    <location>
        <begin position="235"/>
        <end position="262"/>
    </location>
</feature>
<dbReference type="GO" id="GO:0006281">
    <property type="term" value="P:DNA repair"/>
    <property type="evidence" value="ECO:0007669"/>
    <property type="project" value="UniProtKB-KW"/>
</dbReference>
<keyword evidence="12" id="KW-0238">DNA-binding</keyword>
<evidence type="ECO:0000259" key="17">
    <source>
        <dbReference type="PROSITE" id="PS51140"/>
    </source>
</evidence>
<evidence type="ECO:0000256" key="11">
    <source>
        <dbReference type="ARBA" id="ARBA00022895"/>
    </source>
</evidence>
<feature type="region of interest" description="Disordered" evidence="16">
    <location>
        <begin position="430"/>
        <end position="493"/>
    </location>
</feature>
<dbReference type="GO" id="GO:0000781">
    <property type="term" value="C:chromosome, telomeric region"/>
    <property type="evidence" value="ECO:0007669"/>
    <property type="project" value="UniProtKB-SubCell"/>
</dbReference>
<comment type="subcellular location">
    <subcellularLocation>
        <location evidence="3">Chromosome</location>
        <location evidence="3">Telomere</location>
    </subcellularLocation>
    <subcellularLocation>
        <location evidence="2">Cytoplasm</location>
    </subcellularLocation>
    <subcellularLocation>
        <location evidence="1">Nucleus</location>
    </subcellularLocation>
</comment>
<evidence type="ECO:0000256" key="8">
    <source>
        <dbReference type="ARBA" id="ARBA00022763"/>
    </source>
</evidence>
<dbReference type="PROSITE" id="PS51140">
    <property type="entry name" value="CUE"/>
    <property type="match status" value="1"/>
</dbReference>
<evidence type="ECO:0000256" key="4">
    <source>
        <dbReference type="ARBA" id="ARBA00005491"/>
    </source>
</evidence>
<evidence type="ECO:0000256" key="1">
    <source>
        <dbReference type="ARBA" id="ARBA00004123"/>
    </source>
</evidence>
<feature type="compositionally biased region" description="Basic and acidic residues" evidence="16">
    <location>
        <begin position="133"/>
        <end position="145"/>
    </location>
</feature>
<dbReference type="InterPro" id="IPR041803">
    <property type="entry name" value="DEF1_CUE"/>
</dbReference>
<comment type="function">
    <text evidence="15">Recruits the ubiquitination machinery to RNA polymerase II for polyubiquitination, removal and degradation, when the transcription-coupled repair (TCR) factor RAD26 fails to efficiently displace stalled RNA polymerase II. Also involved in telomere length regulation. Binds DNA.</text>
</comment>
<dbReference type="GO" id="GO:0003677">
    <property type="term" value="F:DNA binding"/>
    <property type="evidence" value="ECO:0007669"/>
    <property type="project" value="UniProtKB-KW"/>
</dbReference>
<sequence length="493" mass="55302">MSKISAADQAKIDTLQELFPDWTADDLLEPIKEYNDLETIIENISTGKITKWDEVKKLTRKEKKEHAAVIRNQELQQLAKSTEDSKGTAATGVTASSTSRHAATAPSTKTNTNIKQQHSNKKVNTHTSGASTIEKKKNNVDDQKIETNEKTIEKIVAKSTIPTTGKKMSWASIATPKNKPEPKKPVEKKESPLENVETLKNEIDNIQTTKDMKNNDNVVEEVVSETIIEKKSPVHETSAPAHTTASTTVTSASVTETAPASTLTSVPVSVQPNTSGSTATTEPTAQDPYAQYTAQQQQQQAAMAQQYYMYQQQFPGYSYPGMFDNQYGYSQQQYAQYQQYPQYQQQYSQGEQTEGTTSSAGYDQSGNAEYSQYNNATTPQGTAATTSAADASQQQQQQQAYMPYYGGHYGYQQSFPYGQPQYSNNMYQQQQLPQQTEQGKEQRDSTSSQQSEEQDNLSQQQQYQQYYQMQQQQQGNGYSNYDYQQQSNSRGYY</sequence>
<dbReference type="AlphaFoldDB" id="A0A9P6W0S3"/>
<proteinExistence type="inferred from homology"/>
<keyword evidence="10" id="KW-0832">Ubl conjugation</keyword>
<keyword evidence="6" id="KW-0158">Chromosome</keyword>
<dbReference type="GO" id="GO:0043130">
    <property type="term" value="F:ubiquitin binding"/>
    <property type="evidence" value="ECO:0007669"/>
    <property type="project" value="InterPro"/>
</dbReference>
<keyword evidence="9" id="KW-0833">Ubl conjugation pathway</keyword>
<feature type="compositionally biased region" description="Low complexity" evidence="16">
    <location>
        <begin position="87"/>
        <end position="108"/>
    </location>
</feature>
<organism evidence="18 19">
    <name type="scientific">Maudiozyma exigua</name>
    <name type="common">Yeast</name>
    <name type="synonym">Kazachstania exigua</name>
    <dbReference type="NCBI Taxonomy" id="34358"/>
    <lineage>
        <taxon>Eukaryota</taxon>
        <taxon>Fungi</taxon>
        <taxon>Dikarya</taxon>
        <taxon>Ascomycota</taxon>
        <taxon>Saccharomycotina</taxon>
        <taxon>Saccharomycetes</taxon>
        <taxon>Saccharomycetales</taxon>
        <taxon>Saccharomycetaceae</taxon>
        <taxon>Maudiozyma</taxon>
    </lineage>
</organism>
<name>A0A9P6W0S3_MAUEX</name>
<evidence type="ECO:0000256" key="7">
    <source>
        <dbReference type="ARBA" id="ARBA00022490"/>
    </source>
</evidence>
<comment type="similarity">
    <text evidence="4">Belongs to the DEF1 family.</text>
</comment>
<evidence type="ECO:0000313" key="18">
    <source>
        <dbReference type="EMBL" id="KAG0660731.1"/>
    </source>
</evidence>
<evidence type="ECO:0000256" key="2">
    <source>
        <dbReference type="ARBA" id="ARBA00004496"/>
    </source>
</evidence>
<evidence type="ECO:0000256" key="14">
    <source>
        <dbReference type="ARBA" id="ARBA00023242"/>
    </source>
</evidence>
<dbReference type="EMBL" id="PUHR01000171">
    <property type="protein sequence ID" value="KAG0660731.1"/>
    <property type="molecule type" value="Genomic_DNA"/>
</dbReference>
<feature type="region of interest" description="Disordered" evidence="16">
    <location>
        <begin position="166"/>
        <end position="195"/>
    </location>
</feature>
<evidence type="ECO:0000313" key="19">
    <source>
        <dbReference type="Proteomes" id="UP000750334"/>
    </source>
</evidence>
<gene>
    <name evidence="18" type="primary">DEF1_1</name>
    <name evidence="18" type="ORF">C6P45_001540</name>
</gene>
<keyword evidence="13" id="KW-0234">DNA repair</keyword>
<evidence type="ECO:0000256" key="13">
    <source>
        <dbReference type="ARBA" id="ARBA00023204"/>
    </source>
</evidence>
<feature type="region of interest" description="Disordered" evidence="16">
    <location>
        <begin position="230"/>
        <end position="284"/>
    </location>
</feature>
<evidence type="ECO:0000256" key="5">
    <source>
        <dbReference type="ARBA" id="ARBA00020536"/>
    </source>
</evidence>
<keyword evidence="19" id="KW-1185">Reference proteome</keyword>
<evidence type="ECO:0000256" key="3">
    <source>
        <dbReference type="ARBA" id="ARBA00004574"/>
    </source>
</evidence>
<keyword evidence="14" id="KW-0539">Nucleus</keyword>
<evidence type="ECO:0000256" key="16">
    <source>
        <dbReference type="SAM" id="MobiDB-lite"/>
    </source>
</evidence>
<evidence type="ECO:0000256" key="15">
    <source>
        <dbReference type="ARBA" id="ARBA00046229"/>
    </source>
</evidence>
<protein>
    <recommendedName>
        <fullName evidence="5">RNA polymerase II degradation factor 1</fullName>
    </recommendedName>
</protein>
<dbReference type="CDD" id="cd14368">
    <property type="entry name" value="CUE_DEF1_like"/>
    <property type="match status" value="1"/>
</dbReference>
<keyword evidence="11" id="KW-0779">Telomere</keyword>
<dbReference type="InterPro" id="IPR003892">
    <property type="entry name" value="CUE"/>
</dbReference>
<feature type="compositionally biased region" description="Polar residues" evidence="16">
    <location>
        <begin position="263"/>
        <end position="284"/>
    </location>
</feature>
<feature type="compositionally biased region" description="Low complexity" evidence="16">
    <location>
        <begin position="445"/>
        <end position="493"/>
    </location>
</feature>
<feature type="compositionally biased region" description="Basic and acidic residues" evidence="16">
    <location>
        <begin position="178"/>
        <end position="195"/>
    </location>
</feature>
<feature type="region of interest" description="Disordered" evidence="16">
    <location>
        <begin position="65"/>
        <end position="145"/>
    </location>
</feature>
<accession>A0A9P6W0S3</accession>
<dbReference type="Proteomes" id="UP000750334">
    <property type="component" value="Unassembled WGS sequence"/>
</dbReference>
<evidence type="ECO:0000256" key="9">
    <source>
        <dbReference type="ARBA" id="ARBA00022786"/>
    </source>
</evidence>
<feature type="compositionally biased region" description="Polar residues" evidence="16">
    <location>
        <begin position="353"/>
        <end position="379"/>
    </location>
</feature>
<keyword evidence="7" id="KW-0963">Cytoplasm</keyword>
<evidence type="ECO:0000256" key="10">
    <source>
        <dbReference type="ARBA" id="ARBA00022843"/>
    </source>
</evidence>
<dbReference type="OrthoDB" id="5396806at2759"/>
<comment type="caution">
    <text evidence="18">The sequence shown here is derived from an EMBL/GenBank/DDBJ whole genome shotgun (WGS) entry which is preliminary data.</text>
</comment>
<feature type="domain" description="CUE" evidence="17">
    <location>
        <begin position="7"/>
        <end position="49"/>
    </location>
</feature>
<reference evidence="18 19" key="1">
    <citation type="submission" date="2020-11" db="EMBL/GenBank/DDBJ databases">
        <title>Kefir isolates.</title>
        <authorList>
            <person name="Marcisauskas S."/>
            <person name="Kim Y."/>
            <person name="Blasche S."/>
        </authorList>
    </citation>
    <scope>NUCLEOTIDE SEQUENCE [LARGE SCALE GENOMIC DNA]</scope>
    <source>
        <strain evidence="18 19">OG2</strain>
    </source>
</reference>